<keyword evidence="1" id="KW-0812">Transmembrane</keyword>
<comment type="caution">
    <text evidence="5">The sequence shown here is derived from an EMBL/GenBank/DDBJ whole genome shotgun (WGS) entry which is preliminary data.</text>
</comment>
<dbReference type="Gene3D" id="6.10.340.10">
    <property type="match status" value="1"/>
</dbReference>
<evidence type="ECO:0000256" key="2">
    <source>
        <dbReference type="ARBA" id="ARBA00022989"/>
    </source>
</evidence>
<dbReference type="RefSeq" id="WP_314207724.1">
    <property type="nucleotide sequence ID" value="NZ_JAVTLL010000053.1"/>
</dbReference>
<keyword evidence="2" id="KW-1133">Transmembrane helix</keyword>
<evidence type="ECO:0000256" key="3">
    <source>
        <dbReference type="SAM" id="MobiDB-lite"/>
    </source>
</evidence>
<evidence type="ECO:0000313" key="6">
    <source>
        <dbReference type="Proteomes" id="UP001257948"/>
    </source>
</evidence>
<evidence type="ECO:0000256" key="1">
    <source>
        <dbReference type="ARBA" id="ARBA00022692"/>
    </source>
</evidence>
<protein>
    <submittedName>
        <fullName evidence="5">HAMP domain-containing protein</fullName>
    </submittedName>
</protein>
<feature type="domain" description="HAMP" evidence="4">
    <location>
        <begin position="14"/>
        <end position="70"/>
    </location>
</feature>
<accession>A0ABU3M8Z5</accession>
<keyword evidence="6" id="KW-1185">Reference proteome</keyword>
<dbReference type="EMBL" id="JAVTLL010000053">
    <property type="protein sequence ID" value="MDT7847541.1"/>
    <property type="molecule type" value="Genomic_DNA"/>
</dbReference>
<evidence type="ECO:0000259" key="4">
    <source>
        <dbReference type="PROSITE" id="PS50885"/>
    </source>
</evidence>
<sequence length="97" mass="10600">MTLAATVFGFVMARGVTARPRRLTRLTEEISSSGSAVMLSEAFLKGGRDEVGRLFASFDRMLRRLAAARTGPARGWSRTPRTTCEARRSVRGPTPPC</sequence>
<dbReference type="CDD" id="cd06225">
    <property type="entry name" value="HAMP"/>
    <property type="match status" value="1"/>
</dbReference>
<organism evidence="5 6">
    <name type="scientific">Streptomyces justiciae</name>
    <dbReference type="NCBI Taxonomy" id="2780140"/>
    <lineage>
        <taxon>Bacteria</taxon>
        <taxon>Bacillati</taxon>
        <taxon>Actinomycetota</taxon>
        <taxon>Actinomycetes</taxon>
        <taxon>Kitasatosporales</taxon>
        <taxon>Streptomycetaceae</taxon>
        <taxon>Streptomyces</taxon>
    </lineage>
</organism>
<gene>
    <name evidence="5" type="ORF">RQC66_43205</name>
</gene>
<reference evidence="6" key="1">
    <citation type="submission" date="2023-07" db="EMBL/GenBank/DDBJ databases">
        <title>Draft genome sequence of the endophytic actinobacterium Streptomyces justiciae WPN32, a potential antibiotic producer.</title>
        <authorList>
            <person name="Yasawong M."/>
            <person name="Pana W."/>
            <person name="Ganta P."/>
            <person name="Santapan N."/>
            <person name="Songngamsuk T."/>
            <person name="Phatcharaharikarn M."/>
            <person name="Kerdtoob S."/>
            <person name="Nantapong N."/>
        </authorList>
    </citation>
    <scope>NUCLEOTIDE SEQUENCE [LARGE SCALE GENOMIC DNA]</scope>
    <source>
        <strain evidence="6">WPN32</strain>
    </source>
</reference>
<proteinExistence type="predicted"/>
<dbReference type="PROSITE" id="PS50885">
    <property type="entry name" value="HAMP"/>
    <property type="match status" value="1"/>
</dbReference>
<feature type="region of interest" description="Disordered" evidence="3">
    <location>
        <begin position="70"/>
        <end position="97"/>
    </location>
</feature>
<dbReference type="InterPro" id="IPR003660">
    <property type="entry name" value="HAMP_dom"/>
</dbReference>
<keyword evidence="2" id="KW-0472">Membrane</keyword>
<name>A0ABU3M8Z5_9ACTN</name>
<evidence type="ECO:0000313" key="5">
    <source>
        <dbReference type="EMBL" id="MDT7847541.1"/>
    </source>
</evidence>
<dbReference type="Proteomes" id="UP001257948">
    <property type="component" value="Unassembled WGS sequence"/>
</dbReference>